<feature type="compositionally biased region" description="Polar residues" evidence="8">
    <location>
        <begin position="130"/>
        <end position="149"/>
    </location>
</feature>
<proteinExistence type="inferred from homology"/>
<feature type="compositionally biased region" description="Polar residues" evidence="8">
    <location>
        <begin position="1159"/>
        <end position="1169"/>
    </location>
</feature>
<evidence type="ECO:0000313" key="11">
    <source>
        <dbReference type="EMBL" id="RMZ67811.1"/>
    </source>
</evidence>
<dbReference type="Proteomes" id="UP000265663">
    <property type="component" value="Unassembled WGS sequence"/>
</dbReference>
<dbReference type="Gene3D" id="1.10.1410.10">
    <property type="match status" value="1"/>
</dbReference>
<dbReference type="SUPFAM" id="SSF81301">
    <property type="entry name" value="Nucleotidyltransferase"/>
    <property type="match status" value="1"/>
</dbReference>
<feature type="compositionally biased region" description="Polar residues" evidence="8">
    <location>
        <begin position="602"/>
        <end position="614"/>
    </location>
</feature>
<gene>
    <name evidence="11" type="ORF">GMOD_00003842</name>
</gene>
<evidence type="ECO:0000259" key="10">
    <source>
        <dbReference type="Pfam" id="PF22600"/>
    </source>
</evidence>
<dbReference type="InterPro" id="IPR002058">
    <property type="entry name" value="PAP_assoc"/>
</dbReference>
<feature type="compositionally biased region" description="Polar residues" evidence="8">
    <location>
        <begin position="779"/>
        <end position="794"/>
    </location>
</feature>
<feature type="compositionally biased region" description="Polar residues" evidence="8">
    <location>
        <begin position="201"/>
        <end position="214"/>
    </location>
</feature>
<accession>A0A3M7M019</accession>
<dbReference type="EC" id="2.7.7.19" evidence="4"/>
<feature type="region of interest" description="Disordered" evidence="8">
    <location>
        <begin position="715"/>
        <end position="890"/>
    </location>
</feature>
<dbReference type="Gene3D" id="3.30.460.10">
    <property type="entry name" value="Beta Polymerase, domain 2"/>
    <property type="match status" value="1"/>
</dbReference>
<dbReference type="Pfam" id="PF22600">
    <property type="entry name" value="MTPAP-like_central"/>
    <property type="match status" value="1"/>
</dbReference>
<comment type="cofactor">
    <cofactor evidence="2">
        <name>Mg(2+)</name>
        <dbReference type="ChEBI" id="CHEBI:18420"/>
    </cofactor>
</comment>
<feature type="compositionally biased region" description="Basic and acidic residues" evidence="8">
    <location>
        <begin position="971"/>
        <end position="980"/>
    </location>
</feature>
<name>A0A3M7M019_9PLEO</name>
<evidence type="ECO:0000256" key="2">
    <source>
        <dbReference type="ARBA" id="ARBA00001946"/>
    </source>
</evidence>
<evidence type="ECO:0000256" key="8">
    <source>
        <dbReference type="SAM" id="MobiDB-lite"/>
    </source>
</evidence>
<feature type="region of interest" description="Disordered" evidence="8">
    <location>
        <begin position="247"/>
        <end position="267"/>
    </location>
</feature>
<feature type="compositionally biased region" description="Polar residues" evidence="8">
    <location>
        <begin position="816"/>
        <end position="829"/>
    </location>
</feature>
<dbReference type="PANTHER" id="PTHR12271:SF113">
    <property type="entry name" value="POLY(A) RNA POLYMERASE CID11"/>
    <property type="match status" value="1"/>
</dbReference>
<feature type="region of interest" description="Disordered" evidence="8">
    <location>
        <begin position="946"/>
        <end position="1008"/>
    </location>
</feature>
<feature type="compositionally biased region" description="Polar residues" evidence="8">
    <location>
        <begin position="1189"/>
        <end position="1237"/>
    </location>
</feature>
<feature type="compositionally biased region" description="Polar residues" evidence="8">
    <location>
        <begin position="958"/>
        <end position="970"/>
    </location>
</feature>
<dbReference type="InterPro" id="IPR043519">
    <property type="entry name" value="NT_sf"/>
</dbReference>
<comment type="cofactor">
    <cofactor evidence="1">
        <name>Mn(2+)</name>
        <dbReference type="ChEBI" id="CHEBI:29035"/>
    </cofactor>
</comment>
<dbReference type="GO" id="GO:0010605">
    <property type="term" value="P:negative regulation of macromolecule metabolic process"/>
    <property type="evidence" value="ECO:0007669"/>
    <property type="project" value="UniProtKB-ARBA"/>
</dbReference>
<feature type="compositionally biased region" description="Low complexity" evidence="8">
    <location>
        <begin position="795"/>
        <end position="806"/>
    </location>
</feature>
<protein>
    <recommendedName>
        <fullName evidence="4">polynucleotide adenylyltransferase</fullName>
        <ecNumber evidence="4">2.7.7.19</ecNumber>
    </recommendedName>
</protein>
<feature type="compositionally biased region" description="Low complexity" evidence="8">
    <location>
        <begin position="715"/>
        <end position="735"/>
    </location>
</feature>
<evidence type="ECO:0000256" key="4">
    <source>
        <dbReference type="ARBA" id="ARBA00012388"/>
    </source>
</evidence>
<dbReference type="InterPro" id="IPR054708">
    <property type="entry name" value="MTPAP-like_central"/>
</dbReference>
<evidence type="ECO:0000256" key="5">
    <source>
        <dbReference type="ARBA" id="ARBA00022679"/>
    </source>
</evidence>
<feature type="region of interest" description="Disordered" evidence="8">
    <location>
        <begin position="1102"/>
        <end position="1134"/>
    </location>
</feature>
<feature type="compositionally biased region" description="Basic residues" evidence="8">
    <location>
        <begin position="1238"/>
        <end position="1247"/>
    </location>
</feature>
<dbReference type="GO" id="GO:1990817">
    <property type="term" value="F:poly(A) RNA polymerase activity"/>
    <property type="evidence" value="ECO:0007669"/>
    <property type="project" value="UniProtKB-EC"/>
</dbReference>
<evidence type="ECO:0000256" key="3">
    <source>
        <dbReference type="ARBA" id="ARBA00008593"/>
    </source>
</evidence>
<feature type="domain" description="Poly(A) RNA polymerase mitochondrial-like central palm" evidence="10">
    <location>
        <begin position="265"/>
        <end position="397"/>
    </location>
</feature>
<evidence type="ECO:0000259" key="9">
    <source>
        <dbReference type="Pfam" id="PF03828"/>
    </source>
</evidence>
<dbReference type="Pfam" id="PF03828">
    <property type="entry name" value="PAP_assoc"/>
    <property type="match status" value="1"/>
</dbReference>
<dbReference type="GO" id="GO:0046872">
    <property type="term" value="F:metal ion binding"/>
    <property type="evidence" value="ECO:0007669"/>
    <property type="project" value="UniProtKB-KW"/>
</dbReference>
<comment type="similarity">
    <text evidence="3">Belongs to the DNA polymerase type-B-like family.</text>
</comment>
<feature type="domain" description="PAP-associated" evidence="9">
    <location>
        <begin position="488"/>
        <end position="548"/>
    </location>
</feature>
<keyword evidence="6" id="KW-0479">Metal-binding</keyword>
<feature type="compositionally biased region" description="Basic and acidic residues" evidence="8">
    <location>
        <begin position="120"/>
        <end position="129"/>
    </location>
</feature>
<feature type="compositionally biased region" description="Polar residues" evidence="8">
    <location>
        <begin position="157"/>
        <end position="178"/>
    </location>
</feature>
<organism evidence="11 12">
    <name type="scientific">Pyrenophora seminiperda CCB06</name>
    <dbReference type="NCBI Taxonomy" id="1302712"/>
    <lineage>
        <taxon>Eukaryota</taxon>
        <taxon>Fungi</taxon>
        <taxon>Dikarya</taxon>
        <taxon>Ascomycota</taxon>
        <taxon>Pezizomycotina</taxon>
        <taxon>Dothideomycetes</taxon>
        <taxon>Pleosporomycetidae</taxon>
        <taxon>Pleosporales</taxon>
        <taxon>Pleosporineae</taxon>
        <taxon>Pleosporaceae</taxon>
        <taxon>Pyrenophora</taxon>
    </lineage>
</organism>
<feature type="region of interest" description="Disordered" evidence="8">
    <location>
        <begin position="86"/>
        <end position="220"/>
    </location>
</feature>
<dbReference type="AlphaFoldDB" id="A0A3M7M019"/>
<keyword evidence="12" id="KW-1185">Reference proteome</keyword>
<evidence type="ECO:0000313" key="12">
    <source>
        <dbReference type="Proteomes" id="UP000265663"/>
    </source>
</evidence>
<feature type="region of interest" description="Disordered" evidence="8">
    <location>
        <begin position="591"/>
        <end position="669"/>
    </location>
</feature>
<feature type="compositionally biased region" description="Polar residues" evidence="8">
    <location>
        <begin position="876"/>
        <end position="890"/>
    </location>
</feature>
<keyword evidence="7" id="KW-0460">Magnesium</keyword>
<sequence>MSDRRHNLPQYLYIHHPQQPVQPDTRRTKERTPTLYAPYAPYAPAYLPPYGLALPQVPPYLLLHPFLQLARIDQVHQSASHTPFPAVIVSPHSLSPPPQRDSGRAAPKKPPAKTAQARPDTTDGHKESQRSVPTSAPTMTTNGVPNTASKQEDDAPQTRSQRPSIVSQHSNSVPSTPLQVARKYTTRSRSPSPNGGLGSHSPRSVSSEANSTMPTLRPARPFKCRFETNVGMLGRRRMPYQSDEILENAKEEPKKSLDPHEDDKLSGDMRELYDRLEPKQQDTETRERFIRKVQHILETEFPGTKIMVHVFGSSGNMLWTSESDVDICIQTPMKRLEEMHPLAEALDKHGMQRVVCIPAAKVRIVKVWDPELQLSCDINVNNVAAIENTRMIKTYIQLDDRVRPLAMIIKHWTKRRILNDAGIGGTISSYTWICLIVNFLQTRDPPVLPTLHELPDRARDETTGQPSLSSFADDVGKLRGFGENNKESLGQLLFHFFRLYGHEIDYEKETISVRQGKRIPREEKGWHPGGGQKEGVNRLCVEEPFNTERNLGNSADDYAWRGIHLELRRAFDLLADGQQLDKACEQFEYPPEEKSSAIFKKPQSQKAIITSSVPNRNGRGGQNSRGRGFSLKNQHGGSRRSSGSSNYAQGRPPFLHSPPIPASAGPEYFSFPRSVHDQLHDQLYQQYQMLEMQSNSLRAQLAAQQHAQQAHQVRAAQMHAHAVAQAQAQAQGRAQNSASGSPQKSTYPNDHQSPRLAERGIPPNTLPQGFLYNYPGFFTASQPDPNGSPDGSRTNPSSPSLSNSLPGVHRGVHRASNGSETSSLRSHSQPPRGIGQSPIVGYQPMPNQVVDPGTFAGYPIARSSQDAKPQTEAPKPSTSQPESIPVTDTSTPKEYVGYYVAEQPVRSLQEYAVSAIPSFNELAQRRRRVSPEITQPLLNTALRRVTRSPSPLGGHMRSYSTSVTQPNDVVTDQRKSRIDSVRPPVENGPVIANGSFPSQPRPRGDTADAVHPEMPPQAPLMYAVDQQAMHQIQQVQARQQMLLQEMQRQKMVEAMGPPIVNGSMNGVPSGEANGLTRVPSEGQSFPVLTDGWMNYDAMNGHHSDRSEDISPTRTVPHQWGAPAYPNGLPPLETSNAQRAYPQEVKSATIPLLSPVFETRTPSPTANRSSDLGKLVNGNNAHKTQPKPPTQRQRGASLTSGSNGNSKDSRGQQQKSGPSTEKTTKSNTGASPNSWQQTTRKKGKNKKPRALDQKPMGEPLPINAADRKGG</sequence>
<evidence type="ECO:0000256" key="1">
    <source>
        <dbReference type="ARBA" id="ARBA00001936"/>
    </source>
</evidence>
<evidence type="ECO:0000256" key="7">
    <source>
        <dbReference type="ARBA" id="ARBA00022842"/>
    </source>
</evidence>
<dbReference type="SUPFAM" id="SSF81631">
    <property type="entry name" value="PAP/OAS1 substrate-binding domain"/>
    <property type="match status" value="1"/>
</dbReference>
<reference evidence="11 12" key="1">
    <citation type="journal article" date="2014" name="PLoS ONE">
        <title>De novo Genome Assembly of the Fungal Plant Pathogen Pyrenophora semeniperda.</title>
        <authorList>
            <person name="Soliai M.M."/>
            <person name="Meyer S.E."/>
            <person name="Udall J.A."/>
            <person name="Elzinga D.E."/>
            <person name="Hermansen R.A."/>
            <person name="Bodily P.M."/>
            <person name="Hart A.A."/>
            <person name="Coleman C.E."/>
        </authorList>
    </citation>
    <scope>NUCLEOTIDE SEQUENCE [LARGE SCALE GENOMIC DNA]</scope>
    <source>
        <strain evidence="11 12">CCB06</strain>
        <tissue evidence="11">Mycelium</tissue>
    </source>
</reference>
<dbReference type="CDD" id="cd05402">
    <property type="entry name" value="NT_PAP_TUTase"/>
    <property type="match status" value="1"/>
</dbReference>
<dbReference type="OrthoDB" id="2274644at2759"/>
<feature type="compositionally biased region" description="Polar residues" evidence="8">
    <location>
        <begin position="736"/>
        <end position="751"/>
    </location>
</feature>
<dbReference type="PANTHER" id="PTHR12271">
    <property type="entry name" value="POLY A POLYMERASE CID PAP -RELATED"/>
    <property type="match status" value="1"/>
</dbReference>
<dbReference type="GO" id="GO:0031123">
    <property type="term" value="P:RNA 3'-end processing"/>
    <property type="evidence" value="ECO:0007669"/>
    <property type="project" value="TreeGrafter"/>
</dbReference>
<evidence type="ECO:0000256" key="6">
    <source>
        <dbReference type="ARBA" id="ARBA00022723"/>
    </source>
</evidence>
<keyword evidence="5" id="KW-0808">Transferase</keyword>
<dbReference type="EMBL" id="KE747814">
    <property type="protein sequence ID" value="RMZ67811.1"/>
    <property type="molecule type" value="Genomic_DNA"/>
</dbReference>
<feature type="region of interest" description="Disordered" evidence="8">
    <location>
        <begin position="1155"/>
        <end position="1269"/>
    </location>
</feature>